<gene>
    <name evidence="15" type="ORF">IQ276_22165</name>
</gene>
<dbReference type="GO" id="GO:0004508">
    <property type="term" value="F:steroid 17-alpha-monooxygenase activity"/>
    <property type="evidence" value="ECO:0007669"/>
    <property type="project" value="TreeGrafter"/>
</dbReference>
<evidence type="ECO:0000256" key="13">
    <source>
        <dbReference type="PIRSR" id="PIRSR602401-1"/>
    </source>
</evidence>
<keyword evidence="10 13" id="KW-0408">Iron</keyword>
<comment type="similarity">
    <text evidence="4 14">Belongs to the cytochrome P450 family.</text>
</comment>
<evidence type="ECO:0000256" key="10">
    <source>
        <dbReference type="ARBA" id="ARBA00023004"/>
    </source>
</evidence>
<dbReference type="InterPro" id="IPR002401">
    <property type="entry name" value="Cyt_P450_E_grp-I"/>
</dbReference>
<evidence type="ECO:0000313" key="16">
    <source>
        <dbReference type="Proteomes" id="UP000622533"/>
    </source>
</evidence>
<keyword evidence="11 14" id="KW-0503">Monooxygenase</keyword>
<comment type="cofactor">
    <cofactor evidence="1 13">
        <name>heme</name>
        <dbReference type="ChEBI" id="CHEBI:30413"/>
    </cofactor>
</comment>
<evidence type="ECO:0000256" key="1">
    <source>
        <dbReference type="ARBA" id="ARBA00001971"/>
    </source>
</evidence>
<dbReference type="PRINTS" id="PR00385">
    <property type="entry name" value="P450"/>
</dbReference>
<keyword evidence="9 14" id="KW-0560">Oxidoreductase</keyword>
<dbReference type="GO" id="GO:0042448">
    <property type="term" value="P:progesterone metabolic process"/>
    <property type="evidence" value="ECO:0007669"/>
    <property type="project" value="TreeGrafter"/>
</dbReference>
<dbReference type="PRINTS" id="PR00463">
    <property type="entry name" value="EP450I"/>
</dbReference>
<evidence type="ECO:0000256" key="9">
    <source>
        <dbReference type="ARBA" id="ARBA00023002"/>
    </source>
</evidence>
<evidence type="ECO:0000256" key="2">
    <source>
        <dbReference type="ARBA" id="ARBA00004174"/>
    </source>
</evidence>
<dbReference type="InterPro" id="IPR017972">
    <property type="entry name" value="Cyt_P450_CS"/>
</dbReference>
<dbReference type="EMBL" id="JADEXS010000351">
    <property type="protein sequence ID" value="MBE9025022.1"/>
    <property type="molecule type" value="Genomic_DNA"/>
</dbReference>
<comment type="caution">
    <text evidence="15">The sequence shown here is derived from an EMBL/GenBank/DDBJ whole genome shotgun (WGS) entry which is preliminary data.</text>
</comment>
<dbReference type="AlphaFoldDB" id="A0A8J7D1Y3"/>
<dbReference type="FunFam" id="1.10.630.10:FF:000238">
    <property type="entry name" value="Cytochrome P450 2A6"/>
    <property type="match status" value="1"/>
</dbReference>
<evidence type="ECO:0000256" key="4">
    <source>
        <dbReference type="ARBA" id="ARBA00010617"/>
    </source>
</evidence>
<keyword evidence="5 13" id="KW-0349">Heme</keyword>
<evidence type="ECO:0000256" key="8">
    <source>
        <dbReference type="ARBA" id="ARBA00022848"/>
    </source>
</evidence>
<dbReference type="GO" id="GO:0005506">
    <property type="term" value="F:iron ion binding"/>
    <property type="evidence" value="ECO:0007669"/>
    <property type="project" value="InterPro"/>
</dbReference>
<evidence type="ECO:0000313" key="15">
    <source>
        <dbReference type="EMBL" id="MBE9025022.1"/>
    </source>
</evidence>
<feature type="binding site" description="axial binding residue" evidence="13">
    <location>
        <position position="421"/>
    </location>
    <ligand>
        <name>heme</name>
        <dbReference type="ChEBI" id="CHEBI:30413"/>
    </ligand>
    <ligandPart>
        <name>Fe</name>
        <dbReference type="ChEBI" id="CHEBI:18248"/>
    </ligandPart>
</feature>
<organism evidence="15 16">
    <name type="scientific">Desmonostoc muscorum LEGE 12446</name>
    <dbReference type="NCBI Taxonomy" id="1828758"/>
    <lineage>
        <taxon>Bacteria</taxon>
        <taxon>Bacillati</taxon>
        <taxon>Cyanobacteriota</taxon>
        <taxon>Cyanophyceae</taxon>
        <taxon>Nostocales</taxon>
        <taxon>Nostocaceae</taxon>
        <taxon>Desmonostoc</taxon>
    </lineage>
</organism>
<dbReference type="GO" id="GO:0042446">
    <property type="term" value="P:hormone biosynthetic process"/>
    <property type="evidence" value="ECO:0007669"/>
    <property type="project" value="TreeGrafter"/>
</dbReference>
<dbReference type="PROSITE" id="PS00086">
    <property type="entry name" value="CYTOCHROME_P450"/>
    <property type="match status" value="1"/>
</dbReference>
<proteinExistence type="inferred from homology"/>
<comment type="subcellular location">
    <subcellularLocation>
        <location evidence="3">Endoplasmic reticulum membrane</location>
        <topology evidence="3">Peripheral membrane protein</topology>
    </subcellularLocation>
    <subcellularLocation>
        <location evidence="2">Microsome membrane</location>
        <topology evidence="2">Peripheral membrane protein</topology>
    </subcellularLocation>
</comment>
<protein>
    <submittedName>
        <fullName evidence="15">Cytochrome P450</fullName>
    </submittedName>
</protein>
<sequence>MKLGLQPETQFNKIPGPPVLPIIGSLPFIDKHQHLAFTKLAKEYGSIFQIRIFFKNIVVLNGLETIRQALLKQSENFAGRPELSTIKKVINGKSIGGRDYGLIWKRHREIAVNALHMFLERKTNSIEQQIIEDAVELSNIFLSYGGQPFEPDMDIGLSITNIMSKILFGEKHRRDNQDLADLVKLTQVASRNGVGSMRFDFMPKPPEIIFQTFQKSIDDILESIVLNKLKEYQESYNPNNLRGMVDALIKGARELDESERQTLGLTEDLIVEATAQEMMGSGTQPVSPILGWAILYMIAYPDVQAEVQRELDKVIGKEKQVCFEDQTRLPFTQACIHEILRHAPYFPTAIPHSTTADTTINGYFIPKNTPVYINLYSLTRDDRYWQEPETFNPHRFLSDNREIREDLLDKYYPFGLGKRRCFGEYLGRLEVFLFFSNLMHRCKFEKVAGERLSFACQTGAVTMPKESYKVIVKPRFN</sequence>
<name>A0A8J7D1Y3_DESMC</name>
<dbReference type="Gene3D" id="1.10.630.10">
    <property type="entry name" value="Cytochrome P450"/>
    <property type="match status" value="1"/>
</dbReference>
<dbReference type="PANTHER" id="PTHR24289">
    <property type="entry name" value="STEROID 17-ALPHA-HYDROXYLASE/17,20 LYASE"/>
    <property type="match status" value="1"/>
</dbReference>
<keyword evidence="7" id="KW-0256">Endoplasmic reticulum</keyword>
<evidence type="ECO:0000256" key="7">
    <source>
        <dbReference type="ARBA" id="ARBA00022824"/>
    </source>
</evidence>
<evidence type="ECO:0000256" key="3">
    <source>
        <dbReference type="ARBA" id="ARBA00004406"/>
    </source>
</evidence>
<dbReference type="PANTHER" id="PTHR24289:SF21">
    <property type="entry name" value="CYTOCHROME P450 1A"/>
    <property type="match status" value="1"/>
</dbReference>
<evidence type="ECO:0000256" key="12">
    <source>
        <dbReference type="ARBA" id="ARBA00023136"/>
    </source>
</evidence>
<evidence type="ECO:0000256" key="11">
    <source>
        <dbReference type="ARBA" id="ARBA00023033"/>
    </source>
</evidence>
<dbReference type="InterPro" id="IPR036396">
    <property type="entry name" value="Cyt_P450_sf"/>
</dbReference>
<dbReference type="GO" id="GO:0020037">
    <property type="term" value="F:heme binding"/>
    <property type="evidence" value="ECO:0007669"/>
    <property type="project" value="InterPro"/>
</dbReference>
<dbReference type="RefSeq" id="WP_193919780.1">
    <property type="nucleotide sequence ID" value="NZ_JADEXS020000001.1"/>
</dbReference>
<evidence type="ECO:0000256" key="14">
    <source>
        <dbReference type="RuleBase" id="RU000461"/>
    </source>
</evidence>
<dbReference type="InterPro" id="IPR001128">
    <property type="entry name" value="Cyt_P450"/>
</dbReference>
<evidence type="ECO:0000256" key="5">
    <source>
        <dbReference type="ARBA" id="ARBA00022617"/>
    </source>
</evidence>
<accession>A0A8J7D1Y3</accession>
<evidence type="ECO:0000256" key="6">
    <source>
        <dbReference type="ARBA" id="ARBA00022723"/>
    </source>
</evidence>
<keyword evidence="6 13" id="KW-0479">Metal-binding</keyword>
<keyword evidence="16" id="KW-1185">Reference proteome</keyword>
<reference evidence="15" key="1">
    <citation type="submission" date="2020-10" db="EMBL/GenBank/DDBJ databases">
        <authorList>
            <person name="Castelo-Branco R."/>
            <person name="Eusebio N."/>
            <person name="Adriana R."/>
            <person name="Vieira A."/>
            <person name="Brugerolle De Fraissinette N."/>
            <person name="Rezende De Castro R."/>
            <person name="Schneider M.P."/>
            <person name="Vasconcelos V."/>
            <person name="Leao P.N."/>
        </authorList>
    </citation>
    <scope>NUCLEOTIDE SEQUENCE</scope>
    <source>
        <strain evidence="15">LEGE 12446</strain>
    </source>
</reference>
<keyword evidence="8" id="KW-0492">Microsome</keyword>
<keyword evidence="12" id="KW-0472">Membrane</keyword>
<dbReference type="Pfam" id="PF00067">
    <property type="entry name" value="p450"/>
    <property type="match status" value="1"/>
</dbReference>
<dbReference type="Proteomes" id="UP000622533">
    <property type="component" value="Unassembled WGS sequence"/>
</dbReference>
<dbReference type="SUPFAM" id="SSF48264">
    <property type="entry name" value="Cytochrome P450"/>
    <property type="match status" value="1"/>
</dbReference>